<evidence type="ECO:0000313" key="2">
    <source>
        <dbReference type="Proteomes" id="UP001195483"/>
    </source>
</evidence>
<name>A0AAE0S762_9BIVA</name>
<dbReference type="Proteomes" id="UP001195483">
    <property type="component" value="Unassembled WGS sequence"/>
</dbReference>
<reference evidence="1" key="2">
    <citation type="journal article" date="2021" name="Genome Biol. Evol.">
        <title>Developing a high-quality reference genome for a parasitic bivalve with doubly uniparental inheritance (Bivalvia: Unionida).</title>
        <authorList>
            <person name="Smith C.H."/>
        </authorList>
    </citation>
    <scope>NUCLEOTIDE SEQUENCE</scope>
    <source>
        <strain evidence="1">CHS0354</strain>
        <tissue evidence="1">Mantle</tissue>
    </source>
</reference>
<organism evidence="1 2">
    <name type="scientific">Potamilus streckersoni</name>
    <dbReference type="NCBI Taxonomy" id="2493646"/>
    <lineage>
        <taxon>Eukaryota</taxon>
        <taxon>Metazoa</taxon>
        <taxon>Spiralia</taxon>
        <taxon>Lophotrochozoa</taxon>
        <taxon>Mollusca</taxon>
        <taxon>Bivalvia</taxon>
        <taxon>Autobranchia</taxon>
        <taxon>Heteroconchia</taxon>
        <taxon>Palaeoheterodonta</taxon>
        <taxon>Unionida</taxon>
        <taxon>Unionoidea</taxon>
        <taxon>Unionidae</taxon>
        <taxon>Ambleminae</taxon>
        <taxon>Lampsilini</taxon>
        <taxon>Potamilus</taxon>
    </lineage>
</organism>
<protein>
    <submittedName>
        <fullName evidence="1">Uncharacterized protein</fullName>
    </submittedName>
</protein>
<proteinExistence type="predicted"/>
<sequence length="94" mass="11232">MCLSYLLYYPKVDLKYCQSRPTYDSISNDQNYIRSLIHTYNWTSPDTREMFKRQLRESSIIHDCRGDHMVPMVMQYTFHENATNFIPSESPACH</sequence>
<accession>A0AAE0S762</accession>
<reference evidence="1" key="1">
    <citation type="journal article" date="2021" name="Genome Biol. Evol.">
        <title>A High-Quality Reference Genome for a Parasitic Bivalve with Doubly Uniparental Inheritance (Bivalvia: Unionida).</title>
        <authorList>
            <person name="Smith C.H."/>
        </authorList>
    </citation>
    <scope>NUCLEOTIDE SEQUENCE</scope>
    <source>
        <strain evidence="1">CHS0354</strain>
    </source>
</reference>
<dbReference type="EMBL" id="JAEAOA010000175">
    <property type="protein sequence ID" value="KAK3586467.1"/>
    <property type="molecule type" value="Genomic_DNA"/>
</dbReference>
<evidence type="ECO:0000313" key="1">
    <source>
        <dbReference type="EMBL" id="KAK3586467.1"/>
    </source>
</evidence>
<gene>
    <name evidence="1" type="ORF">CHS0354_001852</name>
</gene>
<dbReference type="AlphaFoldDB" id="A0AAE0S762"/>
<reference evidence="1" key="3">
    <citation type="submission" date="2023-05" db="EMBL/GenBank/DDBJ databases">
        <authorList>
            <person name="Smith C.H."/>
        </authorList>
    </citation>
    <scope>NUCLEOTIDE SEQUENCE</scope>
    <source>
        <strain evidence="1">CHS0354</strain>
        <tissue evidence="1">Mantle</tissue>
    </source>
</reference>
<keyword evidence="2" id="KW-1185">Reference proteome</keyword>
<comment type="caution">
    <text evidence="1">The sequence shown here is derived from an EMBL/GenBank/DDBJ whole genome shotgun (WGS) entry which is preliminary data.</text>
</comment>